<sequence length="726" mass="81050">MSFFGGGHSGSGIFSRVLHMWPLILVLFVDDIGMMYVSPPGGMDLDTWRWTLMLVAPAIVYFFLIGFFAFLGTMGMIPVQKVWSFVPLMILQVAFVVHKWHLLGLAAEKMGYAAWQAPYLALSGHIHGGQIVILATMVALILCVLETWFRLKTARFIGPWLQEMEIKLYNKFFKQDFIRSESGTHGTADWLKMKDFKKMLVPSKMVLGYRMIHGPAIRQGEELFDAIPIGVDDGGFFSDPKALYTKLIGHILVCAGSGAGKTLSIADPASKFFTGSMIVTDPQDEIRPISARHRAEVFGHKIRIIKPGSEDTHGINPMGMLDPEDENFQSQIERIGTLLYKEPKDSENSFWNNNSKRLMGAIMALEVARYKVAPEEFTSPPTLRNVHQYLSMSPNDIQEYLRFYCKQVEPGYYGPRHSSIVQLGLPLIGLDDRTFSNVTSSAVEDLKWLGDDKFARVVCSNTIDPMEVLTDKMTVYINMSTNDMDGREGLVRIILGTFIETQLMHGNSGTPVLYIVDEMLQLGPMKTLHNRALTMGRKAGIRLLGIIQSLQQFEDEAGKSAKSGWMDNSKIRFFSAAGDNETCKEISDSLGTATVRGYNSRGDGRQNILSGNPSGEADSYNESARPLMTPGEVMQMPLSHWLLTLQSKKPIRIRKIAFKPDDGPLYRHPSLENVGDENPYVTGKPYPALPAESIAASIKNTPSEAHLYRPLPPIEYRDAEQPEAAE</sequence>
<dbReference type="InterPro" id="IPR027417">
    <property type="entry name" value="P-loop_NTPase"/>
</dbReference>
<dbReference type="EMBL" id="CXST01000006">
    <property type="protein sequence ID" value="CTQ47316.1"/>
    <property type="molecule type" value="Genomic_DNA"/>
</dbReference>
<protein>
    <submittedName>
        <fullName evidence="9">Conjugal transfer protein TraG</fullName>
    </submittedName>
</protein>
<dbReference type="GO" id="GO:0005886">
    <property type="term" value="C:plasma membrane"/>
    <property type="evidence" value="ECO:0007669"/>
    <property type="project" value="UniProtKB-SubCell"/>
</dbReference>
<dbReference type="InterPro" id="IPR051539">
    <property type="entry name" value="T4SS-coupling_protein"/>
</dbReference>
<evidence type="ECO:0000256" key="3">
    <source>
        <dbReference type="ARBA" id="ARBA00022475"/>
    </source>
</evidence>
<keyword evidence="3" id="KW-1003">Cell membrane</keyword>
<dbReference type="Gene3D" id="3.40.50.300">
    <property type="entry name" value="P-loop containing nucleotide triphosphate hydrolases"/>
    <property type="match status" value="1"/>
</dbReference>
<evidence type="ECO:0000256" key="7">
    <source>
        <dbReference type="SAM" id="MobiDB-lite"/>
    </source>
</evidence>
<dbReference type="SUPFAM" id="SSF52540">
    <property type="entry name" value="P-loop containing nucleoside triphosphate hydrolases"/>
    <property type="match status" value="1"/>
</dbReference>
<evidence type="ECO:0000313" key="9">
    <source>
        <dbReference type="EMBL" id="CTQ47316.1"/>
    </source>
</evidence>
<reference evidence="10" key="1">
    <citation type="submission" date="2015-07" db="EMBL/GenBank/DDBJ databases">
        <authorList>
            <person name="Rodrigo-Torres Lidia"/>
            <person name="Arahal R.David."/>
        </authorList>
    </citation>
    <scope>NUCLEOTIDE SEQUENCE [LARGE SCALE GENOMIC DNA]</scope>
    <source>
        <strain evidence="10">CECT 4801</strain>
    </source>
</reference>
<organism evidence="9 10">
    <name type="scientific">Roseibium aggregatum</name>
    <dbReference type="NCBI Taxonomy" id="187304"/>
    <lineage>
        <taxon>Bacteria</taxon>
        <taxon>Pseudomonadati</taxon>
        <taxon>Pseudomonadota</taxon>
        <taxon>Alphaproteobacteria</taxon>
        <taxon>Hyphomicrobiales</taxon>
        <taxon>Stappiaceae</taxon>
        <taxon>Roseibium</taxon>
    </lineage>
</organism>
<evidence type="ECO:0000256" key="1">
    <source>
        <dbReference type="ARBA" id="ARBA00004651"/>
    </source>
</evidence>
<dbReference type="AlphaFoldDB" id="A0A0M6YB47"/>
<dbReference type="Pfam" id="PF02534">
    <property type="entry name" value="T4SS-DNA_transf"/>
    <property type="match status" value="1"/>
</dbReference>
<feature type="transmembrane region" description="Helical" evidence="8">
    <location>
        <begin position="122"/>
        <end position="145"/>
    </location>
</feature>
<evidence type="ECO:0000256" key="8">
    <source>
        <dbReference type="SAM" id="Phobius"/>
    </source>
</evidence>
<evidence type="ECO:0000256" key="5">
    <source>
        <dbReference type="ARBA" id="ARBA00022989"/>
    </source>
</evidence>
<keyword evidence="5 8" id="KW-1133">Transmembrane helix</keyword>
<dbReference type="PANTHER" id="PTHR37937">
    <property type="entry name" value="CONJUGATIVE TRANSFER: DNA TRANSPORT"/>
    <property type="match status" value="1"/>
</dbReference>
<keyword evidence="6 8" id="KW-0472">Membrane</keyword>
<dbReference type="InterPro" id="IPR003688">
    <property type="entry name" value="TraG/VirD4"/>
</dbReference>
<comment type="subcellular location">
    <subcellularLocation>
        <location evidence="1">Cell membrane</location>
        <topology evidence="1">Multi-pass membrane protein</topology>
    </subcellularLocation>
</comment>
<feature type="transmembrane region" description="Helical" evidence="8">
    <location>
        <begin position="82"/>
        <end position="102"/>
    </location>
</feature>
<evidence type="ECO:0000313" key="10">
    <source>
        <dbReference type="Proteomes" id="UP000048926"/>
    </source>
</evidence>
<accession>A0A0M6YB47</accession>
<evidence type="ECO:0000256" key="4">
    <source>
        <dbReference type="ARBA" id="ARBA00022692"/>
    </source>
</evidence>
<dbReference type="Proteomes" id="UP000048926">
    <property type="component" value="Unassembled WGS sequence"/>
</dbReference>
<dbReference type="OrthoDB" id="9759295at2"/>
<keyword evidence="10" id="KW-1185">Reference proteome</keyword>
<feature type="region of interest" description="Disordered" evidence="7">
    <location>
        <begin position="706"/>
        <end position="726"/>
    </location>
</feature>
<feature type="region of interest" description="Disordered" evidence="7">
    <location>
        <begin position="601"/>
        <end position="621"/>
    </location>
</feature>
<keyword evidence="4 8" id="KW-0812">Transmembrane</keyword>
<dbReference type="CDD" id="cd01127">
    <property type="entry name" value="TrwB_TraG_TraD_VirD4"/>
    <property type="match status" value="1"/>
</dbReference>
<evidence type="ECO:0000256" key="6">
    <source>
        <dbReference type="ARBA" id="ARBA00023136"/>
    </source>
</evidence>
<comment type="similarity">
    <text evidence="2">Belongs to the VirD4/TraG family.</text>
</comment>
<gene>
    <name evidence="9" type="primary">traG_1</name>
    <name evidence="9" type="ORF">LAL4801_05778</name>
</gene>
<proteinExistence type="inferred from homology"/>
<dbReference type="PANTHER" id="PTHR37937:SF1">
    <property type="entry name" value="CONJUGATIVE TRANSFER: DNA TRANSPORT"/>
    <property type="match status" value="1"/>
</dbReference>
<feature type="transmembrane region" description="Helical" evidence="8">
    <location>
        <begin position="20"/>
        <end position="38"/>
    </location>
</feature>
<name>A0A0M6YB47_9HYPH</name>
<feature type="transmembrane region" description="Helical" evidence="8">
    <location>
        <begin position="50"/>
        <end position="70"/>
    </location>
</feature>
<evidence type="ECO:0000256" key="2">
    <source>
        <dbReference type="ARBA" id="ARBA00008806"/>
    </source>
</evidence>